<keyword evidence="4" id="KW-0547">Nucleotide-binding</keyword>
<protein>
    <recommendedName>
        <fullName evidence="1">non-specific serine/threonine protein kinase</fullName>
        <ecNumber evidence="1">2.7.11.1</ecNumber>
    </recommendedName>
</protein>
<keyword evidence="9" id="KW-1185">Reference proteome</keyword>
<comment type="caution">
    <text evidence="8">The sequence shown here is derived from an EMBL/GenBank/DDBJ whole genome shotgun (WGS) entry which is preliminary data.</text>
</comment>
<keyword evidence="2" id="KW-0723">Serine/threonine-protein kinase</keyword>
<evidence type="ECO:0000313" key="9">
    <source>
        <dbReference type="Proteomes" id="UP001166674"/>
    </source>
</evidence>
<dbReference type="EMBL" id="JAATJV010185694">
    <property type="protein sequence ID" value="MBZ3872249.1"/>
    <property type="molecule type" value="Genomic_DNA"/>
</dbReference>
<evidence type="ECO:0000259" key="7">
    <source>
        <dbReference type="PROSITE" id="PS50011"/>
    </source>
</evidence>
<evidence type="ECO:0000256" key="5">
    <source>
        <dbReference type="ARBA" id="ARBA00022777"/>
    </source>
</evidence>
<dbReference type="GO" id="GO:0004674">
    <property type="term" value="F:protein serine/threonine kinase activity"/>
    <property type="evidence" value="ECO:0007669"/>
    <property type="project" value="UniProtKB-KW"/>
</dbReference>
<keyword evidence="6" id="KW-0067">ATP-binding</keyword>
<dbReference type="InterPro" id="IPR011009">
    <property type="entry name" value="Kinase-like_dom_sf"/>
</dbReference>
<dbReference type="SUPFAM" id="SSF56112">
    <property type="entry name" value="Protein kinase-like (PK-like)"/>
    <property type="match status" value="1"/>
</dbReference>
<feature type="non-terminal residue" evidence="8">
    <location>
        <position position="1"/>
    </location>
</feature>
<dbReference type="GO" id="GO:0035556">
    <property type="term" value="P:intracellular signal transduction"/>
    <property type="evidence" value="ECO:0007669"/>
    <property type="project" value="TreeGrafter"/>
</dbReference>
<accession>A0AA41SSM1</accession>
<reference evidence="8" key="1">
    <citation type="submission" date="2020-03" db="EMBL/GenBank/DDBJ databases">
        <title>Studies in the Genomics of Life Span.</title>
        <authorList>
            <person name="Glass D."/>
        </authorList>
    </citation>
    <scope>NUCLEOTIDE SEQUENCE</scope>
    <source>
        <strain evidence="8">SUZIE</strain>
        <tissue evidence="8">Muscle</tissue>
    </source>
</reference>
<evidence type="ECO:0000313" key="8">
    <source>
        <dbReference type="EMBL" id="MBZ3872249.1"/>
    </source>
</evidence>
<gene>
    <name evidence="8" type="ORF">SUZIE_116995</name>
</gene>
<dbReference type="PANTHER" id="PTHR24346">
    <property type="entry name" value="MAP/MICROTUBULE AFFINITY-REGULATING KINASE"/>
    <property type="match status" value="1"/>
</dbReference>
<evidence type="ECO:0000256" key="6">
    <source>
        <dbReference type="ARBA" id="ARBA00022840"/>
    </source>
</evidence>
<name>A0AA41SSM1_SCICA</name>
<dbReference type="EC" id="2.7.11.1" evidence="1"/>
<dbReference type="InterPro" id="IPR000719">
    <property type="entry name" value="Prot_kinase_dom"/>
</dbReference>
<sequence>KPQNIMVNASGNIKPLDFGLSTRFTAGQKLNRFWCTLSCLDPKIVLMQAYEGPPVDIWNLSVILYFTLTGNRPFMGTTAKELLRQSMLASYHILHYVPVKAHRLIQNAMFLSRHEGL</sequence>
<dbReference type="GO" id="GO:0005737">
    <property type="term" value="C:cytoplasm"/>
    <property type="evidence" value="ECO:0007669"/>
    <property type="project" value="TreeGrafter"/>
</dbReference>
<dbReference type="GO" id="GO:0005524">
    <property type="term" value="F:ATP binding"/>
    <property type="evidence" value="ECO:0007669"/>
    <property type="project" value="UniProtKB-KW"/>
</dbReference>
<organism evidence="8 9">
    <name type="scientific">Sciurus carolinensis</name>
    <name type="common">Eastern gray squirrel</name>
    <dbReference type="NCBI Taxonomy" id="30640"/>
    <lineage>
        <taxon>Eukaryota</taxon>
        <taxon>Metazoa</taxon>
        <taxon>Chordata</taxon>
        <taxon>Craniata</taxon>
        <taxon>Vertebrata</taxon>
        <taxon>Euteleostomi</taxon>
        <taxon>Mammalia</taxon>
        <taxon>Eutheria</taxon>
        <taxon>Euarchontoglires</taxon>
        <taxon>Glires</taxon>
        <taxon>Rodentia</taxon>
        <taxon>Sciuromorpha</taxon>
        <taxon>Sciuridae</taxon>
        <taxon>Sciurinae</taxon>
        <taxon>Sciurini</taxon>
        <taxon>Sciurus</taxon>
    </lineage>
</organism>
<evidence type="ECO:0000256" key="3">
    <source>
        <dbReference type="ARBA" id="ARBA00022679"/>
    </source>
</evidence>
<evidence type="ECO:0000256" key="1">
    <source>
        <dbReference type="ARBA" id="ARBA00012513"/>
    </source>
</evidence>
<keyword evidence="5 8" id="KW-0418">Kinase</keyword>
<keyword evidence="3" id="KW-0808">Transferase</keyword>
<feature type="domain" description="Protein kinase" evidence="7">
    <location>
        <begin position="1"/>
        <end position="117"/>
    </location>
</feature>
<dbReference type="PROSITE" id="PS50011">
    <property type="entry name" value="PROTEIN_KINASE_DOM"/>
    <property type="match status" value="1"/>
</dbReference>
<dbReference type="Pfam" id="PF00069">
    <property type="entry name" value="Pkinase"/>
    <property type="match status" value="1"/>
</dbReference>
<evidence type="ECO:0000256" key="2">
    <source>
        <dbReference type="ARBA" id="ARBA00022527"/>
    </source>
</evidence>
<proteinExistence type="predicted"/>
<dbReference type="PANTHER" id="PTHR24346:SF82">
    <property type="entry name" value="KP78A-RELATED"/>
    <property type="match status" value="1"/>
</dbReference>
<dbReference type="AlphaFoldDB" id="A0AA41SSM1"/>
<dbReference type="Gene3D" id="1.10.510.10">
    <property type="entry name" value="Transferase(Phosphotransferase) domain 1"/>
    <property type="match status" value="1"/>
</dbReference>
<dbReference type="Proteomes" id="UP001166674">
    <property type="component" value="Unassembled WGS sequence"/>
</dbReference>
<evidence type="ECO:0000256" key="4">
    <source>
        <dbReference type="ARBA" id="ARBA00022741"/>
    </source>
</evidence>